<dbReference type="InterPro" id="IPR041413">
    <property type="entry name" value="MLTR_LBD"/>
</dbReference>
<dbReference type="Proteomes" id="UP001225356">
    <property type="component" value="Unassembled WGS sequence"/>
</dbReference>
<dbReference type="Gene3D" id="1.10.260.40">
    <property type="entry name" value="lambda repressor-like DNA-binding domains"/>
    <property type="match status" value="1"/>
</dbReference>
<proteinExistence type="predicted"/>
<protein>
    <submittedName>
        <fullName evidence="2">Transcriptional regulator with XRE-family HTH domain</fullName>
    </submittedName>
</protein>
<keyword evidence="3" id="KW-1185">Reference proteome</keyword>
<evidence type="ECO:0000313" key="3">
    <source>
        <dbReference type="Proteomes" id="UP001225356"/>
    </source>
</evidence>
<dbReference type="PANTHER" id="PTHR35010:SF2">
    <property type="entry name" value="BLL4672 PROTEIN"/>
    <property type="match status" value="1"/>
</dbReference>
<dbReference type="EMBL" id="JAUSQU010000001">
    <property type="protein sequence ID" value="MDP9846936.1"/>
    <property type="molecule type" value="Genomic_DNA"/>
</dbReference>
<evidence type="ECO:0000313" key="2">
    <source>
        <dbReference type="EMBL" id="MDP9846936.1"/>
    </source>
</evidence>
<name>A0ABT9QKM9_9ACTN</name>
<sequence length="275" mass="30962">MDSENLLGEFLRARREVTTPRQVGLLHVGPRRTPGLRREEVAMLADVSTDYYIRLEQGRERHPSERVLCALVRVLDLGPDAAAHLYELAHPRTRPRRAVDEAERVGPDLLRLMRGWAYTPAFVCNRWMDVLATNMLADALFSGLEHGDNLVRAVFLDSAARTFYRDWEKVARSKVAHLRAATGADLDHPYLTELVDELSGESDDFRRMWARHDVVGKTHEAKRLHHHEVGDLTLTCELFNVGSAPGQQLHVFQAEPASPSEHALALLGSLAIMTP</sequence>
<reference evidence="2 3" key="1">
    <citation type="submission" date="2023-07" db="EMBL/GenBank/DDBJ databases">
        <title>Sequencing the genomes of 1000 actinobacteria strains.</title>
        <authorList>
            <person name="Klenk H.-P."/>
        </authorList>
    </citation>
    <scope>NUCLEOTIDE SEQUENCE [LARGE SCALE GENOMIC DNA]</scope>
    <source>
        <strain evidence="2 3">DSM 46740</strain>
    </source>
</reference>
<dbReference type="SUPFAM" id="SSF47413">
    <property type="entry name" value="lambda repressor-like DNA-binding domains"/>
    <property type="match status" value="1"/>
</dbReference>
<accession>A0ABT9QKM9</accession>
<comment type="caution">
    <text evidence="2">The sequence shown here is derived from an EMBL/GenBank/DDBJ whole genome shotgun (WGS) entry which is preliminary data.</text>
</comment>
<dbReference type="Gene3D" id="3.30.450.180">
    <property type="match status" value="1"/>
</dbReference>
<dbReference type="Pfam" id="PF17765">
    <property type="entry name" value="MLTR_LBD"/>
    <property type="match status" value="1"/>
</dbReference>
<organism evidence="2 3">
    <name type="scientific">Streptosporangium lutulentum</name>
    <dbReference type="NCBI Taxonomy" id="1461250"/>
    <lineage>
        <taxon>Bacteria</taxon>
        <taxon>Bacillati</taxon>
        <taxon>Actinomycetota</taxon>
        <taxon>Actinomycetes</taxon>
        <taxon>Streptosporangiales</taxon>
        <taxon>Streptosporangiaceae</taxon>
        <taxon>Streptosporangium</taxon>
    </lineage>
</organism>
<dbReference type="RefSeq" id="WP_307563811.1">
    <property type="nucleotide sequence ID" value="NZ_JAUSQU010000001.1"/>
</dbReference>
<dbReference type="CDD" id="cd00093">
    <property type="entry name" value="HTH_XRE"/>
    <property type="match status" value="1"/>
</dbReference>
<evidence type="ECO:0000259" key="1">
    <source>
        <dbReference type="Pfam" id="PF17765"/>
    </source>
</evidence>
<feature type="domain" description="MmyB-like transcription regulator ligand binding" evidence="1">
    <location>
        <begin position="105"/>
        <end position="267"/>
    </location>
</feature>
<dbReference type="PANTHER" id="PTHR35010">
    <property type="entry name" value="BLL4672 PROTEIN-RELATED"/>
    <property type="match status" value="1"/>
</dbReference>
<gene>
    <name evidence="2" type="ORF">J2853_006147</name>
</gene>
<dbReference type="InterPro" id="IPR010982">
    <property type="entry name" value="Lambda_DNA-bd_dom_sf"/>
</dbReference>
<dbReference type="Pfam" id="PF13560">
    <property type="entry name" value="HTH_31"/>
    <property type="match status" value="1"/>
</dbReference>
<dbReference type="InterPro" id="IPR001387">
    <property type="entry name" value="Cro/C1-type_HTH"/>
</dbReference>